<protein>
    <submittedName>
        <fullName evidence="2">Uncharacterized protein</fullName>
    </submittedName>
</protein>
<evidence type="ECO:0000313" key="2">
    <source>
        <dbReference type="EMBL" id="KYC46746.1"/>
    </source>
</evidence>
<dbReference type="EMBL" id="LNGC01000175">
    <property type="protein sequence ID" value="KYC46746.1"/>
    <property type="molecule type" value="Genomic_DNA"/>
</dbReference>
<reference evidence="2 3" key="1">
    <citation type="journal article" date="2016" name="ISME J.">
        <title>Chasing the elusive Euryarchaeota class WSA2: genomes reveal a uniquely fastidious methyl-reducing methanogen.</title>
        <authorList>
            <person name="Nobu M.K."/>
            <person name="Narihiro T."/>
            <person name="Kuroda K."/>
            <person name="Mei R."/>
            <person name="Liu W.T."/>
        </authorList>
    </citation>
    <scope>NUCLEOTIDE SEQUENCE [LARGE SCALE GENOMIC DNA]</scope>
    <source>
        <strain evidence="2">U1lsi0528_Bin055</strain>
    </source>
</reference>
<proteinExistence type="predicted"/>
<feature type="transmembrane region" description="Helical" evidence="1">
    <location>
        <begin position="23"/>
        <end position="42"/>
    </location>
</feature>
<keyword evidence="1" id="KW-0472">Membrane</keyword>
<dbReference type="AlphaFoldDB" id="A0A150INW6"/>
<keyword evidence="1" id="KW-0812">Transmembrane</keyword>
<organism evidence="2 3">
    <name type="scientific">Candidatus Methanofastidiosum methylothiophilum</name>
    <dbReference type="NCBI Taxonomy" id="1705564"/>
    <lineage>
        <taxon>Archaea</taxon>
        <taxon>Methanobacteriati</taxon>
        <taxon>Methanobacteriota</taxon>
        <taxon>Stenosarchaea group</taxon>
        <taxon>Candidatus Methanofastidiosia</taxon>
        <taxon>Candidatus Methanofastidiosales</taxon>
        <taxon>Candidatus Methanofastidiosaceae</taxon>
        <taxon>Candidatus Methanofastidiosum</taxon>
    </lineage>
</organism>
<name>A0A150INW6_9EURY</name>
<comment type="caution">
    <text evidence="2">The sequence shown here is derived from an EMBL/GenBank/DDBJ whole genome shotgun (WGS) entry which is preliminary data.</text>
</comment>
<gene>
    <name evidence="2" type="ORF">AMQ22_02060</name>
</gene>
<accession>A0A150INW6</accession>
<dbReference type="Proteomes" id="UP000075398">
    <property type="component" value="Unassembled WGS sequence"/>
</dbReference>
<sequence length="61" mass="7665">MDLVGKKVSILYNLFSLYILYNYIYYIIYLIDSCFNYSIAYFRSNFYKEMLNYERRTRILR</sequence>
<keyword evidence="1" id="KW-1133">Transmembrane helix</keyword>
<evidence type="ECO:0000313" key="3">
    <source>
        <dbReference type="Proteomes" id="UP000075398"/>
    </source>
</evidence>
<evidence type="ECO:0000256" key="1">
    <source>
        <dbReference type="SAM" id="Phobius"/>
    </source>
</evidence>